<protein>
    <submittedName>
        <fullName evidence="2">AIR synthase-related protein</fullName>
    </submittedName>
</protein>
<dbReference type="InterPro" id="IPR010074">
    <property type="entry name" value="PRibForGlyAmidine_synth_PurL"/>
</dbReference>
<dbReference type="InterPro" id="IPR036921">
    <property type="entry name" value="PurM-like_N_sf"/>
</dbReference>
<evidence type="ECO:0000259" key="1">
    <source>
        <dbReference type="Pfam" id="PF02769"/>
    </source>
</evidence>
<dbReference type="SUPFAM" id="SSF56042">
    <property type="entry name" value="PurM C-terminal domain-like"/>
    <property type="match status" value="1"/>
</dbReference>
<dbReference type="Pfam" id="PF02769">
    <property type="entry name" value="AIRS_C"/>
    <property type="match status" value="1"/>
</dbReference>
<proteinExistence type="predicted"/>
<accession>A0ABU5QQF2</accession>
<sequence>MKQQETIQQLILPTSDIIKQLAILPEEFDKVMIILKRMFEVVQKEYIPKGDFDKGTLNDTQLGVATDANEQEFTKFSIDAVEDVKDEEIVLVAQHLLTQPTIRAKAWISKPDDIMFEDGKKKLPTNTVIIKVPNSDKYVIATAVGNVHDLTAEQGYTVGVAKASRNIVCAGGKPVAITNYLPSQPIMIGVLEKAANMMTIDFKHEGDLIYLIGASKNDITSSEYLHAYKNIQASVPSVLDVQEEKNIQDVVTQLIENKAIQSALSVSSGGLFVALAESAMANNLGFSIRTNSAFRKDAFLFGEAHSRVLVSITLDQYALFDATIAATDVKASFLGKVKKGNFVIDAETIMTTSKAKDLIAKT</sequence>
<dbReference type="PANTHER" id="PTHR43555:SF1">
    <property type="entry name" value="PHOSPHORIBOSYLFORMYLGLYCINAMIDINE SYNTHASE SUBUNIT PURL"/>
    <property type="match status" value="1"/>
</dbReference>
<dbReference type="PANTHER" id="PTHR43555">
    <property type="entry name" value="PHOSPHORIBOSYLFORMYLGLYCINAMIDINE SYNTHASE SUBUNIT PURL"/>
    <property type="match status" value="1"/>
</dbReference>
<dbReference type="EMBL" id="JAYFUL010000028">
    <property type="protein sequence ID" value="MEA5259306.1"/>
    <property type="molecule type" value="Genomic_DNA"/>
</dbReference>
<organism evidence="2 3">
    <name type="scientific">Arcicella aquatica</name>
    <dbReference type="NCBI Taxonomy" id="217141"/>
    <lineage>
        <taxon>Bacteria</taxon>
        <taxon>Pseudomonadati</taxon>
        <taxon>Bacteroidota</taxon>
        <taxon>Cytophagia</taxon>
        <taxon>Cytophagales</taxon>
        <taxon>Flectobacillaceae</taxon>
        <taxon>Arcicella</taxon>
    </lineage>
</organism>
<dbReference type="InterPro" id="IPR036676">
    <property type="entry name" value="PurM-like_C_sf"/>
</dbReference>
<dbReference type="Proteomes" id="UP001304671">
    <property type="component" value="Unassembled WGS sequence"/>
</dbReference>
<dbReference type="Gene3D" id="3.30.1330.10">
    <property type="entry name" value="PurM-like, N-terminal domain"/>
    <property type="match status" value="1"/>
</dbReference>
<reference evidence="2 3" key="1">
    <citation type="submission" date="2023-12" db="EMBL/GenBank/DDBJ databases">
        <title>Novel species of the genus Arcicella isolated from rivers.</title>
        <authorList>
            <person name="Lu H."/>
        </authorList>
    </citation>
    <scope>NUCLEOTIDE SEQUENCE [LARGE SCALE GENOMIC DNA]</scope>
    <source>
        <strain evidence="2 3">LMG 21963</strain>
    </source>
</reference>
<evidence type="ECO:0000313" key="2">
    <source>
        <dbReference type="EMBL" id="MEA5259306.1"/>
    </source>
</evidence>
<dbReference type="InterPro" id="IPR010918">
    <property type="entry name" value="PurM-like_C_dom"/>
</dbReference>
<gene>
    <name evidence="2" type="ORF">VB264_16025</name>
</gene>
<feature type="domain" description="PurM-like C-terminal" evidence="1">
    <location>
        <begin position="205"/>
        <end position="341"/>
    </location>
</feature>
<comment type="caution">
    <text evidence="2">The sequence shown here is derived from an EMBL/GenBank/DDBJ whole genome shotgun (WGS) entry which is preliminary data.</text>
</comment>
<keyword evidence="3" id="KW-1185">Reference proteome</keyword>
<dbReference type="SUPFAM" id="SSF55326">
    <property type="entry name" value="PurM N-terminal domain-like"/>
    <property type="match status" value="1"/>
</dbReference>
<dbReference type="RefSeq" id="WP_323250809.1">
    <property type="nucleotide sequence ID" value="NZ_JAYFUL010000028.1"/>
</dbReference>
<dbReference type="Gene3D" id="3.90.650.10">
    <property type="entry name" value="PurM-like C-terminal domain"/>
    <property type="match status" value="1"/>
</dbReference>
<evidence type="ECO:0000313" key="3">
    <source>
        <dbReference type="Proteomes" id="UP001304671"/>
    </source>
</evidence>
<name>A0ABU5QQF2_9BACT</name>